<evidence type="ECO:0000256" key="17">
    <source>
        <dbReference type="PIRNR" id="PIRNR000732"/>
    </source>
</evidence>
<name>A0ABS0B0H8_9BACT</name>
<dbReference type="InterPro" id="IPR024692">
    <property type="entry name" value="PTS_EI"/>
</dbReference>
<dbReference type="InterPro" id="IPR040442">
    <property type="entry name" value="Pyrv_kinase-like_dom_sf"/>
</dbReference>
<dbReference type="RefSeq" id="WP_194848207.1">
    <property type="nucleotide sequence ID" value="NZ_JAAEJV010000049.1"/>
</dbReference>
<proteinExistence type="inferred from homology"/>
<dbReference type="PROSITE" id="PS00370">
    <property type="entry name" value="PEP_ENZYMES_PHOS_SITE"/>
    <property type="match status" value="1"/>
</dbReference>
<comment type="similarity">
    <text evidence="5 17">Belongs to the PEP-utilizing enzyme family.</text>
</comment>
<dbReference type="SUPFAM" id="SSF51621">
    <property type="entry name" value="Phosphoenolpyruvate/pyruvate domain"/>
    <property type="match status" value="1"/>
</dbReference>
<organism evidence="21 22">
    <name type="scientific">Candidatus Neptunichlamydia vexilliferae</name>
    <dbReference type="NCBI Taxonomy" id="1651774"/>
    <lineage>
        <taxon>Bacteria</taxon>
        <taxon>Pseudomonadati</taxon>
        <taxon>Chlamydiota</taxon>
        <taxon>Chlamydiia</taxon>
        <taxon>Parachlamydiales</taxon>
        <taxon>Simkaniaceae</taxon>
        <taxon>Candidatus Neptunichlamydia</taxon>
    </lineage>
</organism>
<dbReference type="Pfam" id="PF00391">
    <property type="entry name" value="PEP-utilizers"/>
    <property type="match status" value="1"/>
</dbReference>
<dbReference type="GO" id="GO:0008965">
    <property type="term" value="F:phosphoenolpyruvate-protein phosphotransferase activity"/>
    <property type="evidence" value="ECO:0007669"/>
    <property type="project" value="UniProtKB-EC"/>
</dbReference>
<evidence type="ECO:0000256" key="8">
    <source>
        <dbReference type="ARBA" id="ARBA00022448"/>
    </source>
</evidence>
<dbReference type="PANTHER" id="PTHR46244:SF3">
    <property type="entry name" value="PHOSPHOENOLPYRUVATE-PROTEIN PHOSPHOTRANSFERASE"/>
    <property type="match status" value="1"/>
</dbReference>
<evidence type="ECO:0000256" key="11">
    <source>
        <dbReference type="ARBA" id="ARBA00022679"/>
    </source>
</evidence>
<comment type="function">
    <text evidence="3 17">General (non sugar-specific) component of the phosphoenolpyruvate-dependent sugar phosphotransferase system (sugar PTS). This major carbohydrate active-transport system catalyzes the phosphorylation of incoming sugar substrates concomitantly with their translocation across the cell membrane. Enzyme I transfers the phosphoryl group from phosphoenolpyruvate (PEP) to the phosphoryl carrier protein (HPr).</text>
</comment>
<keyword evidence="13 17" id="KW-0479">Metal-binding</keyword>
<keyword evidence="9 17" id="KW-0963">Cytoplasm</keyword>
<evidence type="ECO:0000313" key="21">
    <source>
        <dbReference type="EMBL" id="MBF5059893.1"/>
    </source>
</evidence>
<dbReference type="NCBIfam" id="TIGR01417">
    <property type="entry name" value="PTS_I_fam"/>
    <property type="match status" value="1"/>
</dbReference>
<evidence type="ECO:0000256" key="14">
    <source>
        <dbReference type="ARBA" id="ARBA00022777"/>
    </source>
</evidence>
<evidence type="ECO:0000256" key="7">
    <source>
        <dbReference type="ARBA" id="ARBA00016544"/>
    </source>
</evidence>
<evidence type="ECO:0000256" key="1">
    <source>
        <dbReference type="ARBA" id="ARBA00000683"/>
    </source>
</evidence>
<dbReference type="SUPFAM" id="SSF47831">
    <property type="entry name" value="Enzyme I of the PEP:sugar phosphotransferase system HPr-binding (sub)domain"/>
    <property type="match status" value="1"/>
</dbReference>
<dbReference type="InterPro" id="IPR006318">
    <property type="entry name" value="PTS_EI-like"/>
</dbReference>
<dbReference type="InterPro" id="IPR023151">
    <property type="entry name" value="PEP_util_CS"/>
</dbReference>
<evidence type="ECO:0000256" key="4">
    <source>
        <dbReference type="ARBA" id="ARBA00004496"/>
    </source>
</evidence>
<sequence>MTDTLEEIILEGAPISGGIAIGSLFFLEGFQEEIVPEFSIPTAEVEKEIGRYRRAVHSSREDLHDLQRFLAKEGSSEAVSIIDTHIQMLEDPFMTTFMEKKIRQRMKNTETVFRSVMVDYEKEFSKVKDNFFKQRLLDVKDLSQRILRNLHPRKALKTEDIPDNSIIFTKELVPSSIAEASKGQVKGFVTEIGGTTSHAALIARSKGVPYVANISIDALFPYKGSPVIIDGKTGTAIVNPSKATLDKYQSQQETDEAQKVATIEEAEEGIQTKDGAKVTVFANIENLSDLDLLGPYKAEGIGLFRSEFLFFGKELETFSEEDQFVLYQQVMEKAKGMPVIFRTFDVGGDKGNVNLYEEEPNPALGCRGIRFLLRNKEIFVQQLRALLRVSLDGDLRILLPMISDVSELLESKELLQEAALQLRSEGHEIADEIPIGCMIEVPSAVMTCDHLASACDFLSIGTNDLTQYTLAADRATQDVQPFYKPLHPSILRMIKRVVEASEKQEIPVSLCGEMASNPLMTPLLLGLGVRKFSCASRYIPQVKKVIAQLSTNELRSLAEEALSLHTAEEVETFLSKAYGDLTFDEPSEV</sequence>
<keyword evidence="14 17" id="KW-0418">Kinase</keyword>
<dbReference type="InterPro" id="IPR008279">
    <property type="entry name" value="PEP-util_enz_mobile_dom"/>
</dbReference>
<feature type="domain" description="Phosphotransferase system enzyme I N-terminal" evidence="20">
    <location>
        <begin position="12"/>
        <end position="135"/>
    </location>
</feature>
<dbReference type="PIRSF" id="PIRSF000732">
    <property type="entry name" value="PTS_enzyme_I"/>
    <property type="match status" value="1"/>
</dbReference>
<dbReference type="InterPro" id="IPR036618">
    <property type="entry name" value="PtsI_HPr-bd_sf"/>
</dbReference>
<dbReference type="InterPro" id="IPR018274">
    <property type="entry name" value="PEP_util_AS"/>
</dbReference>
<evidence type="ECO:0000256" key="16">
    <source>
        <dbReference type="ARBA" id="ARBA00033235"/>
    </source>
</evidence>
<comment type="catalytic activity">
    <reaction evidence="1 17">
        <text>L-histidyl-[protein] + phosphoenolpyruvate = N(pros)-phospho-L-histidyl-[protein] + pyruvate</text>
        <dbReference type="Rhea" id="RHEA:23880"/>
        <dbReference type="Rhea" id="RHEA-COMP:9745"/>
        <dbReference type="Rhea" id="RHEA-COMP:9746"/>
        <dbReference type="ChEBI" id="CHEBI:15361"/>
        <dbReference type="ChEBI" id="CHEBI:29979"/>
        <dbReference type="ChEBI" id="CHEBI:58702"/>
        <dbReference type="ChEBI" id="CHEBI:64837"/>
        <dbReference type="EC" id="2.7.3.9"/>
    </reaction>
</comment>
<keyword evidence="12 17" id="KW-0598">Phosphotransferase system</keyword>
<dbReference type="PROSITE" id="PS00742">
    <property type="entry name" value="PEP_ENZYMES_2"/>
    <property type="match status" value="1"/>
</dbReference>
<keyword evidence="10 17" id="KW-0762">Sugar transport</keyword>
<gene>
    <name evidence="21" type="ORF">NEPTK9_001415</name>
</gene>
<dbReference type="InterPro" id="IPR000121">
    <property type="entry name" value="PEP_util_C"/>
</dbReference>
<evidence type="ECO:0000256" key="6">
    <source>
        <dbReference type="ARBA" id="ARBA00012232"/>
    </source>
</evidence>
<evidence type="ECO:0000313" key="22">
    <source>
        <dbReference type="Proteomes" id="UP001194714"/>
    </source>
</evidence>
<evidence type="ECO:0000256" key="5">
    <source>
        <dbReference type="ARBA" id="ARBA00007837"/>
    </source>
</evidence>
<feature type="domain" description="PEP-utilising enzyme mobile" evidence="18">
    <location>
        <begin position="161"/>
        <end position="234"/>
    </location>
</feature>
<dbReference type="Gene3D" id="3.50.30.10">
    <property type="entry name" value="Phosphohistidine domain"/>
    <property type="match status" value="1"/>
</dbReference>
<dbReference type="PRINTS" id="PR01736">
    <property type="entry name" value="PHPHTRNFRASE"/>
</dbReference>
<dbReference type="Pfam" id="PF05524">
    <property type="entry name" value="PEP-utilisers_N"/>
    <property type="match status" value="1"/>
</dbReference>
<evidence type="ECO:0000256" key="15">
    <source>
        <dbReference type="ARBA" id="ARBA00022842"/>
    </source>
</evidence>
<feature type="domain" description="PEP-utilising enzyme C-terminal" evidence="19">
    <location>
        <begin position="268"/>
        <end position="549"/>
    </location>
</feature>
<dbReference type="Pfam" id="PF02896">
    <property type="entry name" value="PEP-utilizers_C"/>
    <property type="match status" value="1"/>
</dbReference>
<evidence type="ECO:0000256" key="12">
    <source>
        <dbReference type="ARBA" id="ARBA00022683"/>
    </source>
</evidence>
<dbReference type="EMBL" id="JAAEJV010000049">
    <property type="protein sequence ID" value="MBF5059893.1"/>
    <property type="molecule type" value="Genomic_DNA"/>
</dbReference>
<dbReference type="InterPro" id="IPR050499">
    <property type="entry name" value="PEP-utilizing_PTS_enzyme"/>
</dbReference>
<evidence type="ECO:0000256" key="9">
    <source>
        <dbReference type="ARBA" id="ARBA00022490"/>
    </source>
</evidence>
<keyword evidence="11 17" id="KW-0808">Transferase</keyword>
<reference evidence="21 22" key="1">
    <citation type="submission" date="2020-01" db="EMBL/GenBank/DDBJ databases">
        <title>Draft genome sequence of Cand. Neptunochlamydia vexilliferae K9.</title>
        <authorList>
            <person name="Schulz F."/>
            <person name="Koestlbacher S."/>
            <person name="Wascher F."/>
            <person name="Pizzetti I."/>
            <person name="Horn M."/>
        </authorList>
    </citation>
    <scope>NUCLEOTIDE SEQUENCE [LARGE SCALE GENOMIC DNA]</scope>
    <source>
        <strain evidence="21 22">K9</strain>
    </source>
</reference>
<evidence type="ECO:0000256" key="13">
    <source>
        <dbReference type="ARBA" id="ARBA00022723"/>
    </source>
</evidence>
<protein>
    <recommendedName>
        <fullName evidence="7 17">Phosphoenolpyruvate-protein phosphotransferase</fullName>
        <ecNumber evidence="6 17">2.7.3.9</ecNumber>
    </recommendedName>
    <alternativeName>
        <fullName evidence="16 17">Phosphotransferase system, enzyme I</fullName>
    </alternativeName>
</protein>
<evidence type="ECO:0000256" key="10">
    <source>
        <dbReference type="ARBA" id="ARBA00022597"/>
    </source>
</evidence>
<dbReference type="SUPFAM" id="SSF52009">
    <property type="entry name" value="Phosphohistidine domain"/>
    <property type="match status" value="1"/>
</dbReference>
<dbReference type="InterPro" id="IPR008731">
    <property type="entry name" value="PTS_EIN"/>
</dbReference>
<comment type="subcellular location">
    <subcellularLocation>
        <location evidence="4 17">Cytoplasm</location>
    </subcellularLocation>
</comment>
<comment type="cofactor">
    <cofactor evidence="2 17">
        <name>Mg(2+)</name>
        <dbReference type="ChEBI" id="CHEBI:18420"/>
    </cofactor>
</comment>
<dbReference type="PANTHER" id="PTHR46244">
    <property type="entry name" value="PHOSPHOENOLPYRUVATE-PROTEIN PHOSPHOTRANSFERASE"/>
    <property type="match status" value="1"/>
</dbReference>
<keyword evidence="8 17" id="KW-0813">Transport</keyword>
<evidence type="ECO:0000256" key="2">
    <source>
        <dbReference type="ARBA" id="ARBA00001946"/>
    </source>
</evidence>
<dbReference type="Gene3D" id="1.10.274.10">
    <property type="entry name" value="PtsI, HPr-binding domain"/>
    <property type="match status" value="1"/>
</dbReference>
<dbReference type="Gene3D" id="3.20.20.60">
    <property type="entry name" value="Phosphoenolpyruvate-binding domains"/>
    <property type="match status" value="1"/>
</dbReference>
<keyword evidence="22" id="KW-1185">Reference proteome</keyword>
<evidence type="ECO:0000259" key="20">
    <source>
        <dbReference type="Pfam" id="PF05524"/>
    </source>
</evidence>
<evidence type="ECO:0000256" key="3">
    <source>
        <dbReference type="ARBA" id="ARBA00002728"/>
    </source>
</evidence>
<accession>A0ABS0B0H8</accession>
<dbReference type="Proteomes" id="UP001194714">
    <property type="component" value="Unassembled WGS sequence"/>
</dbReference>
<comment type="caution">
    <text evidence="21">The sequence shown here is derived from an EMBL/GenBank/DDBJ whole genome shotgun (WGS) entry which is preliminary data.</text>
</comment>
<dbReference type="EC" id="2.7.3.9" evidence="6 17"/>
<evidence type="ECO:0000259" key="19">
    <source>
        <dbReference type="Pfam" id="PF02896"/>
    </source>
</evidence>
<keyword evidence="15 17" id="KW-0460">Magnesium</keyword>
<dbReference type="InterPro" id="IPR015813">
    <property type="entry name" value="Pyrv/PenolPyrv_kinase-like_dom"/>
</dbReference>
<dbReference type="InterPro" id="IPR036637">
    <property type="entry name" value="Phosphohistidine_dom_sf"/>
</dbReference>
<evidence type="ECO:0000259" key="18">
    <source>
        <dbReference type="Pfam" id="PF00391"/>
    </source>
</evidence>